<evidence type="ECO:0000259" key="2">
    <source>
        <dbReference type="Pfam" id="PF13115"/>
    </source>
</evidence>
<accession>A0ABM6AD44</accession>
<sequence length="247" mass="26914">MRRRLFLAMIAMLAGIVIAACSNNNEQAETPAMLEVKMDVPDHIDVDKPTKLACVVTYGGENVDDASEVKFEVWKHGDGDRQMLEAKHDGNGRYSVTKTFKEAGTYSVVAHVTARDMHNMPKQDVVVGNPEQAAAEGVISDGQANKEEGHHHDGGVSMSLSSHSFEAGKPVTLGVRITRDGKPMTDATVRFEIWQADNKHEFIDATEKGNGEYEAAAAFANKGTYSVKVHVEASGLHEHQVEQVTVN</sequence>
<evidence type="ECO:0000256" key="1">
    <source>
        <dbReference type="SAM" id="SignalP"/>
    </source>
</evidence>
<dbReference type="Pfam" id="PF13115">
    <property type="entry name" value="YtkA"/>
    <property type="match status" value="2"/>
</dbReference>
<feature type="domain" description="YtkA-like" evidence="2">
    <location>
        <begin position="34"/>
        <end position="109"/>
    </location>
</feature>
<dbReference type="Proteomes" id="UP000076226">
    <property type="component" value="Chromosome"/>
</dbReference>
<keyword evidence="4" id="KW-1185">Reference proteome</keyword>
<keyword evidence="1" id="KW-0732">Signal</keyword>
<gene>
    <name evidence="3" type="ORF">GS3922_11520</name>
</gene>
<name>A0ABM6AD44_9BACL</name>
<dbReference type="PROSITE" id="PS51257">
    <property type="entry name" value="PROKAR_LIPOPROTEIN"/>
    <property type="match status" value="1"/>
</dbReference>
<evidence type="ECO:0000313" key="4">
    <source>
        <dbReference type="Proteomes" id="UP000076226"/>
    </source>
</evidence>
<dbReference type="EMBL" id="CP014342">
    <property type="protein sequence ID" value="AMX84241.1"/>
    <property type="molecule type" value="Genomic_DNA"/>
</dbReference>
<feature type="signal peptide" evidence="1">
    <location>
        <begin position="1"/>
        <end position="19"/>
    </location>
</feature>
<dbReference type="InterPro" id="IPR032693">
    <property type="entry name" value="YtkA-like_dom"/>
</dbReference>
<dbReference type="RefSeq" id="WP_063166486.1">
    <property type="nucleotide sequence ID" value="NZ_CP014342.1"/>
</dbReference>
<reference evidence="3 4" key="1">
    <citation type="submission" date="2016-02" db="EMBL/GenBank/DDBJ databases">
        <title>Complete genome sequence of Geobacillus subterraneus KCTC 3922T.</title>
        <authorList>
            <person name="Lee D.-W."/>
            <person name="Lee Y.-J."/>
            <person name="Lee S.-J."/>
            <person name="Park G.-S."/>
            <person name="Lee S.-J."/>
            <person name="Shin J.-H."/>
        </authorList>
    </citation>
    <scope>NUCLEOTIDE SEQUENCE [LARGE SCALE GENOMIC DNA]</scope>
    <source>
        <strain evidence="3 4">KCTC 3922</strain>
    </source>
</reference>
<evidence type="ECO:0000313" key="3">
    <source>
        <dbReference type="EMBL" id="AMX84241.1"/>
    </source>
</evidence>
<dbReference type="GeneID" id="32409027"/>
<organism evidence="3 4">
    <name type="scientific">Geobacillus subterraneus</name>
    <dbReference type="NCBI Taxonomy" id="129338"/>
    <lineage>
        <taxon>Bacteria</taxon>
        <taxon>Bacillati</taxon>
        <taxon>Bacillota</taxon>
        <taxon>Bacilli</taxon>
        <taxon>Bacillales</taxon>
        <taxon>Anoxybacillaceae</taxon>
        <taxon>Geobacillus</taxon>
    </lineage>
</organism>
<proteinExistence type="predicted"/>
<dbReference type="InterPro" id="IPR013783">
    <property type="entry name" value="Ig-like_fold"/>
</dbReference>
<feature type="chain" id="PRO_5047515230" description="YtkA-like domain-containing protein" evidence="1">
    <location>
        <begin position="20"/>
        <end position="247"/>
    </location>
</feature>
<feature type="domain" description="YtkA-like" evidence="2">
    <location>
        <begin position="156"/>
        <end position="230"/>
    </location>
</feature>
<dbReference type="Gene3D" id="2.60.40.10">
    <property type="entry name" value="Immunoglobulins"/>
    <property type="match status" value="1"/>
</dbReference>
<protein>
    <recommendedName>
        <fullName evidence="2">YtkA-like domain-containing protein</fullName>
    </recommendedName>
</protein>